<feature type="transmembrane region" description="Helical" evidence="8">
    <location>
        <begin position="192"/>
        <end position="212"/>
    </location>
</feature>
<dbReference type="PROSITE" id="PS51012">
    <property type="entry name" value="ABC_TM2"/>
    <property type="match status" value="1"/>
</dbReference>
<evidence type="ECO:0000256" key="4">
    <source>
        <dbReference type="ARBA" id="ARBA00022475"/>
    </source>
</evidence>
<protein>
    <submittedName>
        <fullName evidence="10">YfiN1</fullName>
    </submittedName>
</protein>
<keyword evidence="4" id="KW-1003">Cell membrane</keyword>
<comment type="subcellular location">
    <subcellularLocation>
        <location evidence="1">Cell membrane</location>
        <topology evidence="1">Multi-pass membrane protein</topology>
    </subcellularLocation>
</comment>
<reference evidence="11" key="1">
    <citation type="submission" date="2015-03" db="EMBL/GenBank/DDBJ databases">
        <authorList>
            <person name="Wibberg D."/>
        </authorList>
    </citation>
    <scope>NUCLEOTIDE SEQUENCE [LARGE SCALE GENOMIC DNA]</scope>
</reference>
<feature type="domain" description="ABC transmembrane type-2" evidence="9">
    <location>
        <begin position="155"/>
        <end position="381"/>
    </location>
</feature>
<evidence type="ECO:0000256" key="1">
    <source>
        <dbReference type="ARBA" id="ARBA00004651"/>
    </source>
</evidence>
<dbReference type="InterPro" id="IPR047817">
    <property type="entry name" value="ABC2_TM_bact-type"/>
</dbReference>
<gene>
    <name evidence="10" type="ORF">PRIO_5830</name>
</gene>
<comment type="similarity">
    <text evidence="2">Belongs to the ABC-2 integral membrane protein family.</text>
</comment>
<organism evidence="10 11">
    <name type="scientific">Paenibacillus riograndensis SBR5</name>
    <dbReference type="NCBI Taxonomy" id="1073571"/>
    <lineage>
        <taxon>Bacteria</taxon>
        <taxon>Bacillati</taxon>
        <taxon>Bacillota</taxon>
        <taxon>Bacilli</taxon>
        <taxon>Bacillales</taxon>
        <taxon>Paenibacillaceae</taxon>
        <taxon>Paenibacillus</taxon>
        <taxon>Paenibacillus sonchi group</taxon>
    </lineage>
</organism>
<dbReference type="InterPro" id="IPR051449">
    <property type="entry name" value="ABC-2_transporter_component"/>
</dbReference>
<evidence type="ECO:0000256" key="3">
    <source>
        <dbReference type="ARBA" id="ARBA00022448"/>
    </source>
</evidence>
<evidence type="ECO:0000256" key="5">
    <source>
        <dbReference type="ARBA" id="ARBA00022692"/>
    </source>
</evidence>
<dbReference type="GO" id="GO:0005886">
    <property type="term" value="C:plasma membrane"/>
    <property type="evidence" value="ECO:0007669"/>
    <property type="project" value="UniProtKB-SubCell"/>
</dbReference>
<evidence type="ECO:0000313" key="11">
    <source>
        <dbReference type="Proteomes" id="UP000033163"/>
    </source>
</evidence>
<dbReference type="InterPro" id="IPR013525">
    <property type="entry name" value="ABC2_TM"/>
</dbReference>
<evidence type="ECO:0000256" key="7">
    <source>
        <dbReference type="ARBA" id="ARBA00023136"/>
    </source>
</evidence>
<dbReference type="KEGG" id="pri:PRIO_5830"/>
<dbReference type="PANTHER" id="PTHR30294:SF45">
    <property type="entry name" value="LINEARMYCIN RESISTANCE PERMEASE PROTEIN LNRN"/>
    <property type="match status" value="1"/>
</dbReference>
<accession>A0A0E4CZ53</accession>
<keyword evidence="6 8" id="KW-1133">Transmembrane helix</keyword>
<sequence length="387" mass="42775">MQFIVMVKNQLKLMFRNRTAVFATIAVPLILTFLFSFSQGSSQERLYVADADHSAYSKQLMDMIQRHNQVKIVHSDEATIKKKVDDQDIPFGLVVKQGFGSRLSSGEDLPVYFVQNYENGDGTILEEIITSEVSTLQKVIHDSQVISTELNADGSGITASVFKGINEASNLTIDDQTLSNGEKTHDNATARLIGFLVMFIWFVVIQGLRTLIDERENNTFSRLLSTPVDYKKYLLAKMTATYLFGAVHVLVILAAGKYLLKISIADNALAVGILFAAYLFALTSITMIVIPFMRNQKQFTSSASIIIAVTGMLGGSFFSMEMAPGFMRVLSRFTPESWAIQSLSAVIFDHQPMTSEWVPLAVFAGIGVVGLAAGFLFMNRELKALRG</sequence>
<dbReference type="HOGENOM" id="CLU_039483_0_2_9"/>
<name>A0A0E4CZ53_9BACL</name>
<keyword evidence="3" id="KW-0813">Transport</keyword>
<evidence type="ECO:0000259" key="9">
    <source>
        <dbReference type="PROSITE" id="PS51012"/>
    </source>
</evidence>
<feature type="transmembrane region" description="Helical" evidence="8">
    <location>
        <begin position="233"/>
        <end position="256"/>
    </location>
</feature>
<dbReference type="PANTHER" id="PTHR30294">
    <property type="entry name" value="MEMBRANE COMPONENT OF ABC TRANSPORTER YHHJ-RELATED"/>
    <property type="match status" value="1"/>
</dbReference>
<dbReference type="Proteomes" id="UP000033163">
    <property type="component" value="Chromosome I"/>
</dbReference>
<dbReference type="PATRIC" id="fig|1073571.4.peg.6261"/>
<evidence type="ECO:0000256" key="2">
    <source>
        <dbReference type="ARBA" id="ARBA00007783"/>
    </source>
</evidence>
<feature type="transmembrane region" description="Helical" evidence="8">
    <location>
        <begin position="302"/>
        <end position="320"/>
    </location>
</feature>
<proteinExistence type="inferred from homology"/>
<dbReference type="Gene3D" id="3.40.1710.10">
    <property type="entry name" value="abc type-2 transporter like domain"/>
    <property type="match status" value="1"/>
</dbReference>
<dbReference type="AlphaFoldDB" id="A0A0E4CZ53"/>
<evidence type="ECO:0000256" key="6">
    <source>
        <dbReference type="ARBA" id="ARBA00022989"/>
    </source>
</evidence>
<feature type="transmembrane region" description="Helical" evidence="8">
    <location>
        <begin position="268"/>
        <end position="290"/>
    </location>
</feature>
<dbReference type="Pfam" id="PF12698">
    <property type="entry name" value="ABC2_membrane_3"/>
    <property type="match status" value="1"/>
</dbReference>
<keyword evidence="7 8" id="KW-0472">Membrane</keyword>
<keyword evidence="5 8" id="KW-0812">Transmembrane</keyword>
<dbReference type="GO" id="GO:0140359">
    <property type="term" value="F:ABC-type transporter activity"/>
    <property type="evidence" value="ECO:0007669"/>
    <property type="project" value="InterPro"/>
</dbReference>
<dbReference type="EMBL" id="LN831776">
    <property type="protein sequence ID" value="CQR58217.1"/>
    <property type="molecule type" value="Genomic_DNA"/>
</dbReference>
<dbReference type="STRING" id="483937.AMQ84_17610"/>
<evidence type="ECO:0000313" key="10">
    <source>
        <dbReference type="EMBL" id="CQR58217.1"/>
    </source>
</evidence>
<feature type="transmembrane region" description="Helical" evidence="8">
    <location>
        <begin position="357"/>
        <end position="378"/>
    </location>
</feature>
<evidence type="ECO:0000256" key="8">
    <source>
        <dbReference type="SAM" id="Phobius"/>
    </source>
</evidence>